<gene>
    <name evidence="3" type="ORF">Asi02nite_31210</name>
</gene>
<dbReference type="Pfam" id="PF00561">
    <property type="entry name" value="Abhydrolase_1"/>
    <property type="match status" value="1"/>
</dbReference>
<protein>
    <recommendedName>
        <fullName evidence="2">AB hydrolase-1 domain-containing protein</fullName>
    </recommendedName>
</protein>
<dbReference type="PANTHER" id="PTHR43798">
    <property type="entry name" value="MONOACYLGLYCEROL LIPASE"/>
    <property type="match status" value="1"/>
</dbReference>
<dbReference type="InterPro" id="IPR029058">
    <property type="entry name" value="AB_hydrolase_fold"/>
</dbReference>
<reference evidence="3 4" key="1">
    <citation type="submission" date="2021-01" db="EMBL/GenBank/DDBJ databases">
        <title>Whole genome shotgun sequence of Asanoa siamensis NBRC 107932.</title>
        <authorList>
            <person name="Komaki H."/>
            <person name="Tamura T."/>
        </authorList>
    </citation>
    <scope>NUCLEOTIDE SEQUENCE [LARGE SCALE GENOMIC DNA]</scope>
    <source>
        <strain evidence="3 4">NBRC 107932</strain>
    </source>
</reference>
<comment type="caution">
    <text evidence="3">The sequence shown here is derived from an EMBL/GenBank/DDBJ whole genome shotgun (WGS) entry which is preliminary data.</text>
</comment>
<organism evidence="3 4">
    <name type="scientific">Asanoa siamensis</name>
    <dbReference type="NCBI Taxonomy" id="926357"/>
    <lineage>
        <taxon>Bacteria</taxon>
        <taxon>Bacillati</taxon>
        <taxon>Actinomycetota</taxon>
        <taxon>Actinomycetes</taxon>
        <taxon>Micromonosporales</taxon>
        <taxon>Micromonosporaceae</taxon>
        <taxon>Asanoa</taxon>
    </lineage>
</organism>
<name>A0ABQ4CQM2_9ACTN</name>
<evidence type="ECO:0000256" key="1">
    <source>
        <dbReference type="SAM" id="MobiDB-lite"/>
    </source>
</evidence>
<dbReference type="SUPFAM" id="SSF53474">
    <property type="entry name" value="alpha/beta-Hydrolases"/>
    <property type="match status" value="1"/>
</dbReference>
<dbReference type="InterPro" id="IPR050266">
    <property type="entry name" value="AB_hydrolase_sf"/>
</dbReference>
<keyword evidence="4" id="KW-1185">Reference proteome</keyword>
<dbReference type="Proteomes" id="UP000604117">
    <property type="component" value="Unassembled WGS sequence"/>
</dbReference>
<evidence type="ECO:0000259" key="2">
    <source>
        <dbReference type="Pfam" id="PF00561"/>
    </source>
</evidence>
<dbReference type="Gene3D" id="3.40.50.1820">
    <property type="entry name" value="alpha/beta hydrolase"/>
    <property type="match status" value="1"/>
</dbReference>
<feature type="domain" description="AB hydrolase-1" evidence="2">
    <location>
        <begin position="13"/>
        <end position="109"/>
    </location>
</feature>
<feature type="region of interest" description="Disordered" evidence="1">
    <location>
        <begin position="142"/>
        <end position="166"/>
    </location>
</feature>
<dbReference type="InterPro" id="IPR000073">
    <property type="entry name" value="AB_hydrolase_1"/>
</dbReference>
<dbReference type="RefSeq" id="WP_203713585.1">
    <property type="nucleotide sequence ID" value="NZ_BONE01000022.1"/>
</dbReference>
<evidence type="ECO:0000313" key="4">
    <source>
        <dbReference type="Proteomes" id="UP000604117"/>
    </source>
</evidence>
<accession>A0ABQ4CQM2</accession>
<dbReference type="PANTHER" id="PTHR43798:SF33">
    <property type="entry name" value="HYDROLASE, PUTATIVE (AFU_ORTHOLOGUE AFUA_2G14860)-RELATED"/>
    <property type="match status" value="1"/>
</dbReference>
<proteinExistence type="predicted"/>
<sequence>MFVAEHHPHADETVLFLHGGNVAGWMWRDLAATLPDHHCLIPDLPGFGASRTRPWTTLEAVADAVAEIVRARAHDGRAHVVGLSLGAVVGTVLLARHPDVAASALLTGAPLRGVGRATRAAGLVQLRCWVRGRTGACWPAATGCPPTRSPSSSRRAWPSTARRPTG</sequence>
<feature type="compositionally biased region" description="Low complexity" evidence="1">
    <location>
        <begin position="145"/>
        <end position="166"/>
    </location>
</feature>
<dbReference type="EMBL" id="BONE01000022">
    <property type="protein sequence ID" value="GIF73603.1"/>
    <property type="molecule type" value="Genomic_DNA"/>
</dbReference>
<evidence type="ECO:0000313" key="3">
    <source>
        <dbReference type="EMBL" id="GIF73603.1"/>
    </source>
</evidence>